<comment type="caution">
    <text evidence="3">The sequence shown here is derived from an EMBL/GenBank/DDBJ whole genome shotgun (WGS) entry which is preliminary data.</text>
</comment>
<keyword evidence="1" id="KW-1133">Transmembrane helix</keyword>
<evidence type="ECO:0000256" key="1">
    <source>
        <dbReference type="SAM" id="Phobius"/>
    </source>
</evidence>
<name>A0ABU1IUA7_9BACL</name>
<feature type="transmembrane region" description="Helical" evidence="1">
    <location>
        <begin position="41"/>
        <end position="59"/>
    </location>
</feature>
<keyword evidence="4" id="KW-1185">Reference proteome</keyword>
<gene>
    <name evidence="3" type="ORF">JOC58_000733</name>
</gene>
<dbReference type="RefSeq" id="WP_188774325.1">
    <property type="nucleotide sequence ID" value="NZ_BMMB01000002.1"/>
</dbReference>
<proteinExistence type="predicted"/>
<feature type="domain" description="Copper amine oxidase-like N-terminal" evidence="2">
    <location>
        <begin position="42"/>
        <end position="136"/>
    </location>
</feature>
<dbReference type="InterPro" id="IPR012854">
    <property type="entry name" value="Cu_amine_oxidase-like_N"/>
</dbReference>
<reference evidence="3 4" key="1">
    <citation type="submission" date="2023-07" db="EMBL/GenBank/DDBJ databases">
        <title>Genomic Encyclopedia of Type Strains, Phase IV (KMG-IV): sequencing the most valuable type-strain genomes for metagenomic binning, comparative biology and taxonomic classification.</title>
        <authorList>
            <person name="Goeker M."/>
        </authorList>
    </citation>
    <scope>NUCLEOTIDE SEQUENCE [LARGE SCALE GENOMIC DNA]</scope>
    <source>
        <strain evidence="3 4">DSM 22170</strain>
    </source>
</reference>
<keyword evidence="1" id="KW-0472">Membrane</keyword>
<dbReference type="SUPFAM" id="SSF55383">
    <property type="entry name" value="Copper amine oxidase, domain N"/>
    <property type="match status" value="1"/>
</dbReference>
<dbReference type="Proteomes" id="UP001185028">
    <property type="component" value="Unassembled WGS sequence"/>
</dbReference>
<protein>
    <recommendedName>
        <fullName evidence="2">Copper amine oxidase-like N-terminal domain-containing protein</fullName>
    </recommendedName>
</protein>
<dbReference type="Pfam" id="PF07833">
    <property type="entry name" value="Cu_amine_oxidN1"/>
    <property type="match status" value="1"/>
</dbReference>
<organism evidence="3 4">
    <name type="scientific">Paenibacillus hunanensis</name>
    <dbReference type="NCBI Taxonomy" id="539262"/>
    <lineage>
        <taxon>Bacteria</taxon>
        <taxon>Bacillati</taxon>
        <taxon>Bacillota</taxon>
        <taxon>Bacilli</taxon>
        <taxon>Bacillales</taxon>
        <taxon>Paenibacillaceae</taxon>
        <taxon>Paenibacillus</taxon>
    </lineage>
</organism>
<evidence type="ECO:0000259" key="2">
    <source>
        <dbReference type="Pfam" id="PF07833"/>
    </source>
</evidence>
<sequence length="147" mass="16249">MKDWVLKLIMLALIIVTVHPAVTYASVEKPAVYFNQEKLDIFAGVGLAGVTYVPFRPIFQKFDMNVSWDANSKSVIATNANTTIVLTNNSSNAIVNGRMVPLVAPPFIDPTEHTFNVNLRFISETMKASVQWVKTGEDASIFIVTKS</sequence>
<dbReference type="InterPro" id="IPR036582">
    <property type="entry name" value="Mao_N_sf"/>
</dbReference>
<accession>A0ABU1IUA7</accession>
<keyword evidence="1" id="KW-0812">Transmembrane</keyword>
<dbReference type="Gene3D" id="3.30.457.10">
    <property type="entry name" value="Copper amine oxidase-like, N-terminal domain"/>
    <property type="match status" value="1"/>
</dbReference>
<dbReference type="EMBL" id="JAVDQH010000002">
    <property type="protein sequence ID" value="MDR6242849.1"/>
    <property type="molecule type" value="Genomic_DNA"/>
</dbReference>
<evidence type="ECO:0000313" key="4">
    <source>
        <dbReference type="Proteomes" id="UP001185028"/>
    </source>
</evidence>
<evidence type="ECO:0000313" key="3">
    <source>
        <dbReference type="EMBL" id="MDR6242849.1"/>
    </source>
</evidence>